<gene>
    <name evidence="1" type="ORF">S01H1_38901</name>
</gene>
<protein>
    <submittedName>
        <fullName evidence="1">Uncharacterized protein</fullName>
    </submittedName>
</protein>
<organism evidence="1">
    <name type="scientific">marine sediment metagenome</name>
    <dbReference type="NCBI Taxonomy" id="412755"/>
    <lineage>
        <taxon>unclassified sequences</taxon>
        <taxon>metagenomes</taxon>
        <taxon>ecological metagenomes</taxon>
    </lineage>
</organism>
<reference evidence="1" key="1">
    <citation type="journal article" date="2014" name="Front. Microbiol.">
        <title>High frequency of phylogenetically diverse reductive dehalogenase-homologous genes in deep subseafloor sedimentary metagenomes.</title>
        <authorList>
            <person name="Kawai M."/>
            <person name="Futagami T."/>
            <person name="Toyoda A."/>
            <person name="Takaki Y."/>
            <person name="Nishi S."/>
            <person name="Hori S."/>
            <person name="Arai W."/>
            <person name="Tsubouchi T."/>
            <person name="Morono Y."/>
            <person name="Uchiyama I."/>
            <person name="Ito T."/>
            <person name="Fujiyama A."/>
            <person name="Inagaki F."/>
            <person name="Takami H."/>
        </authorList>
    </citation>
    <scope>NUCLEOTIDE SEQUENCE</scope>
    <source>
        <strain evidence="1">Expedition CK06-06</strain>
    </source>
</reference>
<dbReference type="EMBL" id="BARS01024512">
    <property type="protein sequence ID" value="GAG08752.1"/>
    <property type="molecule type" value="Genomic_DNA"/>
</dbReference>
<name>X0VBQ7_9ZZZZ</name>
<accession>X0VBQ7</accession>
<comment type="caution">
    <text evidence="1">The sequence shown here is derived from an EMBL/GenBank/DDBJ whole genome shotgun (WGS) entry which is preliminary data.</text>
</comment>
<feature type="non-terminal residue" evidence="1">
    <location>
        <position position="98"/>
    </location>
</feature>
<sequence length="98" mass="10437">MNKSKVISLALLLSLLVSALMACSLLSVAAQIEDYKKVILETAQSLQLDGTLSVSESEDMSEVTYLQSIIEGETSVIIQCVVYGTEEVRDAILALGAA</sequence>
<proteinExistence type="predicted"/>
<evidence type="ECO:0000313" key="1">
    <source>
        <dbReference type="EMBL" id="GAG08752.1"/>
    </source>
</evidence>
<dbReference type="PROSITE" id="PS51257">
    <property type="entry name" value="PROKAR_LIPOPROTEIN"/>
    <property type="match status" value="1"/>
</dbReference>
<dbReference type="AlphaFoldDB" id="X0VBQ7"/>